<gene>
    <name evidence="2" type="ORF">ACHAXA_005443</name>
</gene>
<sequence length="225" mass="25540">MAPATTTTPHQTALLSRHGRGGSSLRRRRRPRHGISVNEDGADACMLSLLDRTDIDHRGLAKSFDVEYALEEAKRGFTFWQVLERERNCRPEEISGKSSDMSPLFSDFQTISPERFDDVVKQIAPNFGVLYAITLALTLEVLYQRFMRIQERATNEASLLSQITRNLLTLFASEPEWAIDSCQMVANQIHIILSRTRGVELLSIMKADPYENLLAIVDNCHYLRG</sequence>
<keyword evidence="3" id="KW-1185">Reference proteome</keyword>
<accession>A0ABD3R3T0</accession>
<organism evidence="2 3">
    <name type="scientific">Cyclostephanos tholiformis</name>
    <dbReference type="NCBI Taxonomy" id="382380"/>
    <lineage>
        <taxon>Eukaryota</taxon>
        <taxon>Sar</taxon>
        <taxon>Stramenopiles</taxon>
        <taxon>Ochrophyta</taxon>
        <taxon>Bacillariophyta</taxon>
        <taxon>Coscinodiscophyceae</taxon>
        <taxon>Thalassiosirophycidae</taxon>
        <taxon>Stephanodiscales</taxon>
        <taxon>Stephanodiscaceae</taxon>
        <taxon>Cyclostephanos</taxon>
    </lineage>
</organism>
<evidence type="ECO:0000313" key="2">
    <source>
        <dbReference type="EMBL" id="KAL3807122.1"/>
    </source>
</evidence>
<reference evidence="2 3" key="1">
    <citation type="submission" date="2024-10" db="EMBL/GenBank/DDBJ databases">
        <title>Updated reference genomes for cyclostephanoid diatoms.</title>
        <authorList>
            <person name="Roberts W.R."/>
            <person name="Alverson A.J."/>
        </authorList>
    </citation>
    <scope>NUCLEOTIDE SEQUENCE [LARGE SCALE GENOMIC DNA]</scope>
    <source>
        <strain evidence="2 3">AJA228-03</strain>
    </source>
</reference>
<protein>
    <submittedName>
        <fullName evidence="2">Uncharacterized protein</fullName>
    </submittedName>
</protein>
<comment type="caution">
    <text evidence="2">The sequence shown here is derived from an EMBL/GenBank/DDBJ whole genome shotgun (WGS) entry which is preliminary data.</text>
</comment>
<dbReference type="Pfam" id="PF14023">
    <property type="entry name" value="Bestrophin-like"/>
    <property type="match status" value="1"/>
</dbReference>
<feature type="compositionally biased region" description="Basic residues" evidence="1">
    <location>
        <begin position="17"/>
        <end position="33"/>
    </location>
</feature>
<dbReference type="Proteomes" id="UP001530377">
    <property type="component" value="Unassembled WGS sequence"/>
</dbReference>
<evidence type="ECO:0000313" key="3">
    <source>
        <dbReference type="Proteomes" id="UP001530377"/>
    </source>
</evidence>
<dbReference type="InterPro" id="IPR025333">
    <property type="entry name" value="DUF4239"/>
</dbReference>
<name>A0ABD3R3T0_9STRA</name>
<dbReference type="AlphaFoldDB" id="A0ABD3R3T0"/>
<dbReference type="EMBL" id="JALLPB020000673">
    <property type="protein sequence ID" value="KAL3807122.1"/>
    <property type="molecule type" value="Genomic_DNA"/>
</dbReference>
<feature type="region of interest" description="Disordered" evidence="1">
    <location>
        <begin position="1"/>
        <end position="35"/>
    </location>
</feature>
<proteinExistence type="predicted"/>
<evidence type="ECO:0000256" key="1">
    <source>
        <dbReference type="SAM" id="MobiDB-lite"/>
    </source>
</evidence>